<feature type="compositionally biased region" description="Low complexity" evidence="7">
    <location>
        <begin position="1051"/>
        <end position="1066"/>
    </location>
</feature>
<feature type="region of interest" description="Disordered" evidence="7">
    <location>
        <begin position="500"/>
        <end position="575"/>
    </location>
</feature>
<dbReference type="GO" id="GO:0007168">
    <property type="term" value="P:receptor guanylyl cyclase signaling pathway"/>
    <property type="evidence" value="ECO:0007669"/>
    <property type="project" value="TreeGrafter"/>
</dbReference>
<organism evidence="9 10">
    <name type="scientific">Chlamydomonas eustigma</name>
    <dbReference type="NCBI Taxonomy" id="1157962"/>
    <lineage>
        <taxon>Eukaryota</taxon>
        <taxon>Viridiplantae</taxon>
        <taxon>Chlorophyta</taxon>
        <taxon>core chlorophytes</taxon>
        <taxon>Chlorophyceae</taxon>
        <taxon>CS clade</taxon>
        <taxon>Chlamydomonadales</taxon>
        <taxon>Chlamydomonadaceae</taxon>
        <taxon>Chlamydomonas</taxon>
    </lineage>
</organism>
<keyword evidence="3" id="KW-0547">Nucleotide-binding</keyword>
<feature type="compositionally biased region" description="Polar residues" evidence="7">
    <location>
        <begin position="1097"/>
        <end position="1106"/>
    </location>
</feature>
<feature type="region of interest" description="Disordered" evidence="7">
    <location>
        <begin position="327"/>
        <end position="356"/>
    </location>
</feature>
<dbReference type="Proteomes" id="UP000232323">
    <property type="component" value="Unassembled WGS sequence"/>
</dbReference>
<dbReference type="InterPro" id="IPR001054">
    <property type="entry name" value="A/G_cyclase"/>
</dbReference>
<evidence type="ECO:0000259" key="8">
    <source>
        <dbReference type="PROSITE" id="PS50125"/>
    </source>
</evidence>
<dbReference type="GO" id="GO:0005886">
    <property type="term" value="C:plasma membrane"/>
    <property type="evidence" value="ECO:0007669"/>
    <property type="project" value="TreeGrafter"/>
</dbReference>
<evidence type="ECO:0000256" key="7">
    <source>
        <dbReference type="SAM" id="MobiDB-lite"/>
    </source>
</evidence>
<feature type="compositionally biased region" description="Basic and acidic residues" evidence="7">
    <location>
        <begin position="507"/>
        <end position="519"/>
    </location>
</feature>
<dbReference type="GO" id="GO:0004383">
    <property type="term" value="F:guanylate cyclase activity"/>
    <property type="evidence" value="ECO:0007669"/>
    <property type="project" value="TreeGrafter"/>
</dbReference>
<keyword evidence="10" id="KW-1185">Reference proteome</keyword>
<feature type="domain" description="Guanylate cyclase" evidence="8">
    <location>
        <begin position="675"/>
        <end position="816"/>
    </location>
</feature>
<accession>A0A250X3F1</accession>
<evidence type="ECO:0000256" key="5">
    <source>
        <dbReference type="ARBA" id="ARBA00023136"/>
    </source>
</evidence>
<dbReference type="PANTHER" id="PTHR11920">
    <property type="entry name" value="GUANYLYL CYCLASE"/>
    <property type="match status" value="1"/>
</dbReference>
<comment type="subcellular location">
    <subcellularLocation>
        <location evidence="1">Membrane</location>
    </subcellularLocation>
</comment>
<evidence type="ECO:0000313" key="10">
    <source>
        <dbReference type="Proteomes" id="UP000232323"/>
    </source>
</evidence>
<dbReference type="SMART" id="SM00044">
    <property type="entry name" value="CYCc"/>
    <property type="match status" value="1"/>
</dbReference>
<evidence type="ECO:0000256" key="3">
    <source>
        <dbReference type="ARBA" id="ARBA00022741"/>
    </source>
</evidence>
<feature type="region of interest" description="Disordered" evidence="7">
    <location>
        <begin position="976"/>
        <end position="1013"/>
    </location>
</feature>
<evidence type="ECO:0000256" key="1">
    <source>
        <dbReference type="ARBA" id="ARBA00004370"/>
    </source>
</evidence>
<evidence type="ECO:0000256" key="6">
    <source>
        <dbReference type="ARBA" id="ARBA00023239"/>
    </source>
</evidence>
<dbReference type="InterPro" id="IPR029787">
    <property type="entry name" value="Nucleotide_cyclase"/>
</dbReference>
<keyword evidence="2" id="KW-0812">Transmembrane</keyword>
<sequence length="1393" mass="146106">MFCFGRKREKAKAIQKDLIATRQLSGTHQEASSADRVHTVNEPTYITKDDTSQALNEQISVYMAEPSLRHSGCTSSSGTPLVSFQTRSHMLTNNFGSQSASIAAGSCPSMITLLACETSSYDQSVVLYQNAISKSYYGDMRRASRPGRQSTDAVAFLRQLFSLEEEEVLQDMLSEVAAFGEELQLHSVGKHASVDGTSQDIPSFSFNTVYKQAMPSNEASTDSEEMPQSWRLAMRVPGSLLPAPTSNSKLNGSRVTITTLATDLGSSSNTTQSKRTGSASKLMLLPADSERFSGRASQVMNSVPAVSAALRGVPEQVMSLMHLALSSNGSQERALNKTISTQEHRRGSRDSVSASFTSALRHKSLPAELEYEMSASSVTTAAPSTAAPSTAAPSTAAPSTAAPSTAAPSTAAPSTAAPSTAAPSTAAPSTAAPSTAAPSTAAPSTAAPSTAEPSTAAPSTAAPSTAAPSTAAPSTAAPSTAAPSPVHIEVNVVQLDQQQFSTTTGQEQHDFSSDPKQDCQNRAASVKEGSAPESTNELSPLPSEGSRLAATSEGREAATCLSPTRGPYGGGAGEEGDLYGMRTEEGLMEAPCWHEVVITPLKHPEDGRKLLLITQTDITARTELEMALAHVTDSQLNMLNQIFPRHVIEFLITGGTSAQVPKEIGRLARSHELVTILFMDIVGFTTMAKQVPPVAVMTFLNELFSIFDDLATLHGVQKVETAGDCYIVASGVLASDSLGFSKVKQEHDPYDSAARVLAFAKDMLVSSRLVLMPHDGSHVVIRIGIHTGPCVSGLVGSKLPKFSIFGDTMNTASRMESTSTPGCIQVSLDTHHYLTTGPSESITDEWRPTGGVEVKGKGKMDTFIWQEAAAIILVRPPPHHVSRRQSVDNQHGFLQLRAAGSYTMASEGTLSPSHSSALGELVMVNNTWRRICTGSVVSESDLGAPDSIKLAKEHERESVTSRISDDELLEHLEISASQPHAVSSAGSGSPVLQKSRGSSRQQEQRMAATMQAAASPFVSPFSRGSWLVASGYEDNSSREASSTTAALQADPGTPSSPSSPLGPQPTMQVHPPRPFNRNMSVTVRRPARSPPSRRRSMTFNDLSTASADKAAASPTIVIGPSELKPMFMLYKDVVEAAEAAAGANEVSLLTTQNKLLQQDGDLDASYDPSGFGSCAQSVEDRPSGPGPSKSFPRSSMGQLPGGNPMAAAALRRTSACGLSPIVAMAQAMSAAQAALSSLGQTSRTSSTSSVRGRRLSALLSTPTSHSPLGPAAFSGASNTSFTAAPATHHSLHYKISESAPAPSPLILSRQDMLVAGAARRGVLRPVSGEKATTTFDASALSDAGAGAAAQSKEVVPKGLPPGTVVHPVFILDDEDDPVRERGNRNGGGTGRGT</sequence>
<dbReference type="PROSITE" id="PS50125">
    <property type="entry name" value="GUANYLATE_CYCLASE_2"/>
    <property type="match status" value="1"/>
</dbReference>
<dbReference type="PANTHER" id="PTHR11920:SF335">
    <property type="entry name" value="GUANYLATE CYCLASE"/>
    <property type="match status" value="1"/>
</dbReference>
<feature type="compositionally biased region" description="Basic residues" evidence="7">
    <location>
        <begin position="1085"/>
        <end position="1096"/>
    </location>
</feature>
<keyword evidence="6" id="KW-0456">Lyase</keyword>
<dbReference type="Gene3D" id="3.30.70.1230">
    <property type="entry name" value="Nucleotide cyclase"/>
    <property type="match status" value="1"/>
</dbReference>
<feature type="compositionally biased region" description="Polar residues" evidence="7">
    <location>
        <begin position="976"/>
        <end position="1001"/>
    </location>
</feature>
<dbReference type="Pfam" id="PF00211">
    <property type="entry name" value="Guanylate_cyc"/>
    <property type="match status" value="1"/>
</dbReference>
<comment type="caution">
    <text evidence="9">The sequence shown here is derived from an EMBL/GenBank/DDBJ whole genome shotgun (WGS) entry which is preliminary data.</text>
</comment>
<keyword evidence="5" id="KW-0472">Membrane</keyword>
<feature type="compositionally biased region" description="Polar residues" evidence="7">
    <location>
        <begin position="327"/>
        <end position="341"/>
    </location>
</feature>
<dbReference type="CDD" id="cd07302">
    <property type="entry name" value="CHD"/>
    <property type="match status" value="1"/>
</dbReference>
<dbReference type="GO" id="GO:0004016">
    <property type="term" value="F:adenylate cyclase activity"/>
    <property type="evidence" value="ECO:0007669"/>
    <property type="project" value="TreeGrafter"/>
</dbReference>
<feature type="compositionally biased region" description="Gly residues" evidence="7">
    <location>
        <begin position="1384"/>
        <end position="1393"/>
    </location>
</feature>
<dbReference type="EMBL" id="BEGY01000024">
    <property type="protein sequence ID" value="GAX77432.1"/>
    <property type="molecule type" value="Genomic_DNA"/>
</dbReference>
<proteinExistence type="predicted"/>
<dbReference type="InterPro" id="IPR050401">
    <property type="entry name" value="Cyclic_nucleotide_synthase"/>
</dbReference>
<dbReference type="GO" id="GO:0035556">
    <property type="term" value="P:intracellular signal transduction"/>
    <property type="evidence" value="ECO:0007669"/>
    <property type="project" value="InterPro"/>
</dbReference>
<evidence type="ECO:0000313" key="9">
    <source>
        <dbReference type="EMBL" id="GAX77432.1"/>
    </source>
</evidence>
<feature type="region of interest" description="Disordered" evidence="7">
    <location>
        <begin position="1037"/>
        <end position="1110"/>
    </location>
</feature>
<keyword evidence="4" id="KW-1133">Transmembrane helix</keyword>
<feature type="region of interest" description="Disordered" evidence="7">
    <location>
        <begin position="1160"/>
        <end position="1204"/>
    </location>
</feature>
<feature type="region of interest" description="Disordered" evidence="7">
    <location>
        <begin position="382"/>
        <end position="482"/>
    </location>
</feature>
<evidence type="ECO:0000256" key="2">
    <source>
        <dbReference type="ARBA" id="ARBA00022692"/>
    </source>
</evidence>
<protein>
    <recommendedName>
        <fullName evidence="8">Guanylate cyclase domain-containing protein</fullName>
    </recommendedName>
</protein>
<evidence type="ECO:0000256" key="4">
    <source>
        <dbReference type="ARBA" id="ARBA00022989"/>
    </source>
</evidence>
<dbReference type="GO" id="GO:0001653">
    <property type="term" value="F:peptide receptor activity"/>
    <property type="evidence" value="ECO:0007669"/>
    <property type="project" value="TreeGrafter"/>
</dbReference>
<gene>
    <name evidence="9" type="ORF">CEUSTIGMA_g4877.t1</name>
</gene>
<dbReference type="GO" id="GO:0000166">
    <property type="term" value="F:nucleotide binding"/>
    <property type="evidence" value="ECO:0007669"/>
    <property type="project" value="UniProtKB-KW"/>
</dbReference>
<name>A0A250X3F1_9CHLO</name>
<reference evidence="9 10" key="1">
    <citation type="submission" date="2017-08" db="EMBL/GenBank/DDBJ databases">
        <title>Acidophilic green algal genome provides insights into adaptation to an acidic environment.</title>
        <authorList>
            <person name="Hirooka S."/>
            <person name="Hirose Y."/>
            <person name="Kanesaki Y."/>
            <person name="Higuchi S."/>
            <person name="Fujiwara T."/>
            <person name="Onuma R."/>
            <person name="Era A."/>
            <person name="Ohbayashi R."/>
            <person name="Uzuka A."/>
            <person name="Nozaki H."/>
            <person name="Yoshikawa H."/>
            <person name="Miyagishima S.Y."/>
        </authorList>
    </citation>
    <scope>NUCLEOTIDE SEQUENCE [LARGE SCALE GENOMIC DNA]</scope>
    <source>
        <strain evidence="9 10">NIES-2499</strain>
    </source>
</reference>
<dbReference type="SUPFAM" id="SSF55073">
    <property type="entry name" value="Nucleotide cyclase"/>
    <property type="match status" value="1"/>
</dbReference>
<feature type="region of interest" description="Disordered" evidence="7">
    <location>
        <begin position="1352"/>
        <end position="1393"/>
    </location>
</feature>
<dbReference type="OrthoDB" id="548029at2759"/>